<dbReference type="PANTHER" id="PTHR43685">
    <property type="entry name" value="GLYCOSYLTRANSFERASE"/>
    <property type="match status" value="1"/>
</dbReference>
<reference evidence="2 3" key="1">
    <citation type="submission" date="2014-02" db="EMBL/GenBank/DDBJ databases">
        <title>Genome sequence of Brachybacterium phenoliresistens strain W13A50.</title>
        <authorList>
            <person name="Wang X."/>
        </authorList>
    </citation>
    <scope>NUCLEOTIDE SEQUENCE [LARGE SCALE GENOMIC DNA]</scope>
    <source>
        <strain evidence="2 3">W13A50</strain>
    </source>
</reference>
<evidence type="ECO:0000259" key="1">
    <source>
        <dbReference type="Pfam" id="PF00535"/>
    </source>
</evidence>
<keyword evidence="2" id="KW-0808">Transferase</keyword>
<dbReference type="GO" id="GO:0016740">
    <property type="term" value="F:transferase activity"/>
    <property type="evidence" value="ECO:0007669"/>
    <property type="project" value="UniProtKB-KW"/>
</dbReference>
<dbReference type="RefSeq" id="WP_038371611.1">
    <property type="nucleotide sequence ID" value="NZ_KK069991.1"/>
</dbReference>
<sequence>MHAEAPEATADVTVLVVAFRHEKYVEACLESIRTQTVSPAAVIIADDCSPDGTAQVVEDYLARHPGFATFLPNAENRGLNPTLNEHLDGVTTEYFTYISADDTMLPQRIARHVELLERQPDAVLGYSDAHVIDAAGALLHDSSRQEFPWPEDAKTRAHPFAELMYRNWMPAASLFFRTRRLQDAGGYRGDLFYEDLELLVRLSKHSPFAWTDEPLVCVRRLETSLGATGFVSENPRFIEALDATLRHYEDAPADLARDALSKRWELAKRSVRSTMAPRRSLQLLRDARGGSSGLLAQAKQGALWTRRALSWKQVDG</sequence>
<evidence type="ECO:0000313" key="2">
    <source>
        <dbReference type="EMBL" id="EWS81551.1"/>
    </source>
</evidence>
<dbReference type="OrthoDB" id="4529776at2"/>
<dbReference type="InterPro" id="IPR050834">
    <property type="entry name" value="Glycosyltransf_2"/>
</dbReference>
<dbReference type="SUPFAM" id="SSF53448">
    <property type="entry name" value="Nucleotide-diphospho-sugar transferases"/>
    <property type="match status" value="1"/>
</dbReference>
<name>Z9JUV4_9MICO</name>
<dbReference type="Pfam" id="PF00535">
    <property type="entry name" value="Glycos_transf_2"/>
    <property type="match status" value="1"/>
</dbReference>
<accession>Z9JUV4</accession>
<gene>
    <name evidence="2" type="ORF">BF93_15275</name>
</gene>
<dbReference type="Gene3D" id="3.90.550.10">
    <property type="entry name" value="Spore Coat Polysaccharide Biosynthesis Protein SpsA, Chain A"/>
    <property type="match status" value="1"/>
</dbReference>
<organism evidence="2 3">
    <name type="scientific">Brachybacterium phenoliresistens</name>
    <dbReference type="NCBI Taxonomy" id="396014"/>
    <lineage>
        <taxon>Bacteria</taxon>
        <taxon>Bacillati</taxon>
        <taxon>Actinomycetota</taxon>
        <taxon>Actinomycetes</taxon>
        <taxon>Micrococcales</taxon>
        <taxon>Dermabacteraceae</taxon>
        <taxon>Brachybacterium</taxon>
    </lineage>
</organism>
<dbReference type="PANTHER" id="PTHR43685:SF11">
    <property type="entry name" value="GLYCOSYLTRANSFERASE TAGX-RELATED"/>
    <property type="match status" value="1"/>
</dbReference>
<feature type="domain" description="Glycosyltransferase 2-like" evidence="1">
    <location>
        <begin position="13"/>
        <end position="133"/>
    </location>
</feature>
<dbReference type="Proteomes" id="UP000023067">
    <property type="component" value="Unassembled WGS sequence"/>
</dbReference>
<evidence type="ECO:0000313" key="3">
    <source>
        <dbReference type="Proteomes" id="UP000023067"/>
    </source>
</evidence>
<dbReference type="PATRIC" id="fig|396014.3.peg.1398"/>
<dbReference type="eggNOG" id="COG1216">
    <property type="taxonomic scope" value="Bacteria"/>
</dbReference>
<comment type="caution">
    <text evidence="2">The sequence shown here is derived from an EMBL/GenBank/DDBJ whole genome shotgun (WGS) entry which is preliminary data.</text>
</comment>
<dbReference type="HOGENOM" id="CLU_025996_0_7_11"/>
<dbReference type="EMBL" id="JDYK01000006">
    <property type="protein sequence ID" value="EWS81551.1"/>
    <property type="molecule type" value="Genomic_DNA"/>
</dbReference>
<dbReference type="STRING" id="396014.BF93_15275"/>
<dbReference type="CDD" id="cd00761">
    <property type="entry name" value="Glyco_tranf_GTA_type"/>
    <property type="match status" value="1"/>
</dbReference>
<dbReference type="InterPro" id="IPR029044">
    <property type="entry name" value="Nucleotide-diphossugar_trans"/>
</dbReference>
<proteinExistence type="predicted"/>
<keyword evidence="3" id="KW-1185">Reference proteome</keyword>
<dbReference type="AlphaFoldDB" id="Z9JUV4"/>
<dbReference type="InterPro" id="IPR001173">
    <property type="entry name" value="Glyco_trans_2-like"/>
</dbReference>
<protein>
    <submittedName>
        <fullName evidence="2">Family 2 glycosyl transferase</fullName>
    </submittedName>
</protein>